<evidence type="ECO:0000256" key="2">
    <source>
        <dbReference type="SAM" id="Phobius"/>
    </source>
</evidence>
<feature type="transmembrane region" description="Helical" evidence="2">
    <location>
        <begin position="45"/>
        <end position="66"/>
    </location>
</feature>
<feature type="region of interest" description="Disordered" evidence="1">
    <location>
        <begin position="1"/>
        <end position="40"/>
    </location>
</feature>
<dbReference type="EMBL" id="FAUH01000027">
    <property type="protein sequence ID" value="CUU67481.1"/>
    <property type="molecule type" value="Genomic_DNA"/>
</dbReference>
<protein>
    <submittedName>
        <fullName evidence="4">Septum formation</fullName>
    </submittedName>
</protein>
<organism evidence="4 5">
    <name type="scientific">Corynebacterium variabile</name>
    <dbReference type="NCBI Taxonomy" id="1727"/>
    <lineage>
        <taxon>Bacteria</taxon>
        <taxon>Bacillati</taxon>
        <taxon>Actinomycetota</taxon>
        <taxon>Actinomycetes</taxon>
        <taxon>Mycobacteriales</taxon>
        <taxon>Corynebacteriaceae</taxon>
        <taxon>Corynebacterium</taxon>
    </lineage>
</organism>
<dbReference type="Pfam" id="PF13845">
    <property type="entry name" value="Septum_form"/>
    <property type="match status" value="1"/>
</dbReference>
<evidence type="ECO:0000256" key="1">
    <source>
        <dbReference type="SAM" id="MobiDB-lite"/>
    </source>
</evidence>
<feature type="domain" description="Septum formation-related" evidence="3">
    <location>
        <begin position="94"/>
        <end position="320"/>
    </location>
</feature>
<gene>
    <name evidence="4" type="ORF">CVAR292_02844</name>
</gene>
<keyword evidence="2" id="KW-0812">Transmembrane</keyword>
<dbReference type="InterPro" id="IPR026004">
    <property type="entry name" value="Septum_form"/>
</dbReference>
<feature type="compositionally biased region" description="Pro residues" evidence="1">
    <location>
        <begin position="348"/>
        <end position="359"/>
    </location>
</feature>
<proteinExistence type="predicted"/>
<dbReference type="AlphaFoldDB" id="A0A0X8XWI0"/>
<evidence type="ECO:0000313" key="5">
    <source>
        <dbReference type="Proteomes" id="UP000182498"/>
    </source>
</evidence>
<feature type="compositionally biased region" description="Basic and acidic residues" evidence="1">
    <location>
        <begin position="14"/>
        <end position="26"/>
    </location>
</feature>
<keyword evidence="2" id="KW-1133">Transmembrane helix</keyword>
<evidence type="ECO:0000313" key="4">
    <source>
        <dbReference type="EMBL" id="CUU67481.1"/>
    </source>
</evidence>
<reference evidence="5" key="1">
    <citation type="submission" date="2015-11" db="EMBL/GenBank/DDBJ databases">
        <authorList>
            <person name="Dugat-Bony E."/>
        </authorList>
    </citation>
    <scope>NUCLEOTIDE SEQUENCE [LARGE SCALE GENOMIC DNA]</scope>
    <source>
        <strain evidence="5">Mu292</strain>
    </source>
</reference>
<dbReference type="Proteomes" id="UP000182498">
    <property type="component" value="Unassembled WGS sequence"/>
</dbReference>
<evidence type="ECO:0000259" key="3">
    <source>
        <dbReference type="Pfam" id="PF13845"/>
    </source>
</evidence>
<sequence>MVSMSSETPSPSPERPEQTEHTEHAEPVVQTESAERPLHPRRRRVLKTVLVAALCGGVAAAMYAVVSPDGSSPVVPEKEDVASEPASFTDADEGSCLNWTQDGEVTRDIVTVDCAQPHRFEVATREDLSQYPSSEFGEDAPQPNLERQSQLTAELCTGPVTEYMGGKLDPNGRYTISPILPPAEGWAEGDRTLLCGVMETDVDGTAEEVTGVAAGADQSRFSEVDACVRADGNTASEVPCEQPHSWQVTKVVNLGDNFDGAWPTVDDQNKWLAGVCQAAAVDYLGGGDAGDEALYQSTLAPFWTSIAEDSWNAGSRTVNCALTKGREDGSFADLAGDVRNGFTIDGNPPEPQPARNPKK</sequence>
<name>A0A0X8XWI0_9CORY</name>
<keyword evidence="2" id="KW-0472">Membrane</keyword>
<accession>A0A0X8XWI0</accession>
<keyword evidence="5" id="KW-1185">Reference proteome</keyword>
<feature type="region of interest" description="Disordered" evidence="1">
    <location>
        <begin position="339"/>
        <end position="359"/>
    </location>
</feature>